<evidence type="ECO:0000313" key="3">
    <source>
        <dbReference type="Proteomes" id="UP000501379"/>
    </source>
</evidence>
<evidence type="ECO:0000259" key="1">
    <source>
        <dbReference type="Pfam" id="PF00912"/>
    </source>
</evidence>
<dbReference type="InterPro" id="IPR036950">
    <property type="entry name" value="PBP_transglycosylase"/>
</dbReference>
<dbReference type="InterPro" id="IPR001264">
    <property type="entry name" value="Glyco_trans_51"/>
</dbReference>
<keyword evidence="3" id="KW-1185">Reference proteome</keyword>
<dbReference type="RefSeq" id="WP_173206620.1">
    <property type="nucleotide sequence ID" value="NZ_CP053697.2"/>
</dbReference>
<gene>
    <name evidence="2" type="ORF">HNE05_08000</name>
</gene>
<dbReference type="AlphaFoldDB" id="A0A6M8FTE9"/>
<dbReference type="Proteomes" id="UP000501379">
    <property type="component" value="Chromosome"/>
</dbReference>
<dbReference type="EMBL" id="CP053697">
    <property type="protein sequence ID" value="QKE63306.1"/>
    <property type="molecule type" value="Genomic_DNA"/>
</dbReference>
<accession>A0A6M8FTE9</accession>
<dbReference type="InterPro" id="IPR023346">
    <property type="entry name" value="Lysozyme-like_dom_sf"/>
</dbReference>
<protein>
    <submittedName>
        <fullName evidence="2">Transglycosylase domain-containing protein</fullName>
    </submittedName>
</protein>
<proteinExistence type="predicted"/>
<feature type="domain" description="Glycosyl transferase family 51" evidence="1">
    <location>
        <begin position="97"/>
        <end position="180"/>
    </location>
</feature>
<evidence type="ECO:0000313" key="2">
    <source>
        <dbReference type="EMBL" id="QKE63306.1"/>
    </source>
</evidence>
<dbReference type="Gene3D" id="1.10.3810.10">
    <property type="entry name" value="Biosynthetic peptidoglycan transglycosylase-like"/>
    <property type="match status" value="1"/>
</dbReference>
<name>A0A6M8FTE9_9GAMM</name>
<reference evidence="2" key="1">
    <citation type="submission" date="2020-07" db="EMBL/GenBank/DDBJ databases">
        <title>Nitrate ammonifying Pseudomonas campi sp. nov. isolated from German agricultural grassland.</title>
        <authorList>
            <person name="Timsy T."/>
            <person name="Ulrich A."/>
            <person name="Spanner T."/>
            <person name="Foesel B."/>
            <person name="Kolb S."/>
            <person name="Horn M.A."/>
            <person name="Behrendt U."/>
        </authorList>
    </citation>
    <scope>NUCLEOTIDE SEQUENCE</scope>
    <source>
        <strain evidence="2">S1-A32-2</strain>
    </source>
</reference>
<organism evidence="2 3">
    <name type="scientific">Aquipseudomonas campi</name>
    <dbReference type="NCBI Taxonomy" id="2731681"/>
    <lineage>
        <taxon>Bacteria</taxon>
        <taxon>Pseudomonadati</taxon>
        <taxon>Pseudomonadota</taxon>
        <taxon>Gammaproteobacteria</taxon>
        <taxon>Pseudomonadales</taxon>
        <taxon>Pseudomonadaceae</taxon>
        <taxon>Aquipseudomonas</taxon>
    </lineage>
</organism>
<dbReference type="SUPFAM" id="SSF53955">
    <property type="entry name" value="Lysozyme-like"/>
    <property type="match status" value="1"/>
</dbReference>
<dbReference type="KEGG" id="pcam:HNE05_08000"/>
<sequence length="184" mass="20489">MHFLRRLLIYIASAALVLPVGAIATFDMLWLKPRIEATKELAKNGAPEERNPPELITEMVLASEPRGINALVSRIIITQSTPYFEPRSMLRWHLVGAITPYLLKLHLSEEELLSIYCSRVFVGSRSFGLASIAQKLFNKELSKLNNTEAATVAAWPTAPNLFSKNQAALAKHRDRILNRLGGGI</sequence>
<dbReference type="Pfam" id="PF00912">
    <property type="entry name" value="Transgly"/>
    <property type="match status" value="1"/>
</dbReference>